<comment type="caution">
    <text evidence="2">The sequence shown here is derived from an EMBL/GenBank/DDBJ whole genome shotgun (WGS) entry which is preliminary data.</text>
</comment>
<evidence type="ECO:0000313" key="3">
    <source>
        <dbReference type="Proteomes" id="UP000838756"/>
    </source>
</evidence>
<feature type="region of interest" description="Disordered" evidence="1">
    <location>
        <begin position="118"/>
        <end position="137"/>
    </location>
</feature>
<dbReference type="OrthoDB" id="10553407at2759"/>
<evidence type="ECO:0000313" key="2">
    <source>
        <dbReference type="EMBL" id="CAH2248977.1"/>
    </source>
</evidence>
<dbReference type="Proteomes" id="UP000838756">
    <property type="component" value="Unassembled WGS sequence"/>
</dbReference>
<feature type="compositionally biased region" description="Low complexity" evidence="1">
    <location>
        <begin position="118"/>
        <end position="133"/>
    </location>
</feature>
<evidence type="ECO:0000256" key="1">
    <source>
        <dbReference type="SAM" id="MobiDB-lite"/>
    </source>
</evidence>
<keyword evidence="3" id="KW-1185">Reference proteome</keyword>
<protein>
    <submittedName>
        <fullName evidence="2">Jg17740 protein</fullName>
    </submittedName>
</protein>
<organism evidence="2 3">
    <name type="scientific">Pararge aegeria aegeria</name>
    <dbReference type="NCBI Taxonomy" id="348720"/>
    <lineage>
        <taxon>Eukaryota</taxon>
        <taxon>Metazoa</taxon>
        <taxon>Ecdysozoa</taxon>
        <taxon>Arthropoda</taxon>
        <taxon>Hexapoda</taxon>
        <taxon>Insecta</taxon>
        <taxon>Pterygota</taxon>
        <taxon>Neoptera</taxon>
        <taxon>Endopterygota</taxon>
        <taxon>Lepidoptera</taxon>
        <taxon>Glossata</taxon>
        <taxon>Ditrysia</taxon>
        <taxon>Papilionoidea</taxon>
        <taxon>Nymphalidae</taxon>
        <taxon>Satyrinae</taxon>
        <taxon>Satyrini</taxon>
        <taxon>Parargina</taxon>
        <taxon>Pararge</taxon>
    </lineage>
</organism>
<gene>
    <name evidence="2" type="primary">jg17740</name>
    <name evidence="2" type="ORF">PAEG_LOCUS21834</name>
</gene>
<dbReference type="AlphaFoldDB" id="A0A8S4S7R9"/>
<accession>A0A8S4S7R9</accession>
<sequence length="179" mass="19488">MGAVGGELNSEMTPSSPEYRMRCTVGTNEGSPTRAPRAASHEQIVEKGKRAVVTGMSPLCITGRTHCILNRHCFVFRACAECPRSRTARGNISRRTSVKRRARDAGFAYMAYENGRGFSSMTSSSQSRRSGGSCVAAPSVARTPTLATRLINGAVRAKRRRRGNALRARTRGRVTKLQL</sequence>
<name>A0A8S4S7R9_9NEOP</name>
<proteinExistence type="predicted"/>
<reference evidence="2" key="1">
    <citation type="submission" date="2022-03" db="EMBL/GenBank/DDBJ databases">
        <authorList>
            <person name="Lindestad O."/>
        </authorList>
    </citation>
    <scope>NUCLEOTIDE SEQUENCE</scope>
</reference>
<feature type="region of interest" description="Disordered" evidence="1">
    <location>
        <begin position="157"/>
        <end position="179"/>
    </location>
</feature>
<dbReference type="EMBL" id="CAKXAJ010025990">
    <property type="protein sequence ID" value="CAH2248977.1"/>
    <property type="molecule type" value="Genomic_DNA"/>
</dbReference>